<dbReference type="OrthoDB" id="10260596at2759"/>
<dbReference type="PANTHER" id="PTHR11502">
    <property type="entry name" value="40S RIBOSOMAL PROTEIN S6"/>
    <property type="match status" value="1"/>
</dbReference>
<dbReference type="Proteomes" id="UP001153069">
    <property type="component" value="Unassembled WGS sequence"/>
</dbReference>
<evidence type="ECO:0000313" key="6">
    <source>
        <dbReference type="EMBL" id="CAB9503549.1"/>
    </source>
</evidence>
<name>A0A9N8DMR6_9STRA</name>
<dbReference type="Pfam" id="PF01092">
    <property type="entry name" value="Ribosomal_S6e"/>
    <property type="match status" value="1"/>
</dbReference>
<comment type="caution">
    <text evidence="6">The sequence shown here is derived from an EMBL/GenBank/DDBJ whole genome shotgun (WGS) entry which is preliminary data.</text>
</comment>
<dbReference type="InterPro" id="IPR014401">
    <property type="entry name" value="Ribosomal_eS6-like"/>
</dbReference>
<dbReference type="GO" id="GO:0006412">
    <property type="term" value="P:translation"/>
    <property type="evidence" value="ECO:0007669"/>
    <property type="project" value="InterPro"/>
</dbReference>
<feature type="compositionally biased region" description="Basic residues" evidence="5">
    <location>
        <begin position="227"/>
        <end position="238"/>
    </location>
</feature>
<dbReference type="GO" id="GO:0005840">
    <property type="term" value="C:ribosome"/>
    <property type="evidence" value="ECO:0007669"/>
    <property type="project" value="UniProtKB-KW"/>
</dbReference>
<evidence type="ECO:0000256" key="4">
    <source>
        <dbReference type="PIRNR" id="PIRNR002129"/>
    </source>
</evidence>
<dbReference type="GO" id="GO:1990904">
    <property type="term" value="C:ribonucleoprotein complex"/>
    <property type="evidence" value="ECO:0007669"/>
    <property type="project" value="UniProtKB-KW"/>
</dbReference>
<dbReference type="GO" id="GO:0003735">
    <property type="term" value="F:structural constituent of ribosome"/>
    <property type="evidence" value="ECO:0007669"/>
    <property type="project" value="InterPro"/>
</dbReference>
<dbReference type="SMART" id="SM01405">
    <property type="entry name" value="Ribosomal_S6e"/>
    <property type="match status" value="1"/>
</dbReference>
<keyword evidence="7" id="KW-1185">Reference proteome</keyword>
<feature type="region of interest" description="Disordered" evidence="5">
    <location>
        <begin position="224"/>
        <end position="247"/>
    </location>
</feature>
<organism evidence="6 7">
    <name type="scientific">Seminavis robusta</name>
    <dbReference type="NCBI Taxonomy" id="568900"/>
    <lineage>
        <taxon>Eukaryota</taxon>
        <taxon>Sar</taxon>
        <taxon>Stramenopiles</taxon>
        <taxon>Ochrophyta</taxon>
        <taxon>Bacillariophyta</taxon>
        <taxon>Bacillariophyceae</taxon>
        <taxon>Bacillariophycidae</taxon>
        <taxon>Naviculales</taxon>
        <taxon>Naviculaceae</taxon>
        <taxon>Seminavis</taxon>
    </lineage>
</organism>
<evidence type="ECO:0000256" key="5">
    <source>
        <dbReference type="SAM" id="MobiDB-lite"/>
    </source>
</evidence>
<accession>A0A9N8DMR6</accession>
<reference evidence="6" key="1">
    <citation type="submission" date="2020-06" db="EMBL/GenBank/DDBJ databases">
        <authorList>
            <consortium name="Plant Systems Biology data submission"/>
        </authorList>
    </citation>
    <scope>NUCLEOTIDE SEQUENCE</scope>
    <source>
        <strain evidence="6">D6</strain>
    </source>
</reference>
<dbReference type="EMBL" id="CAICTM010000168">
    <property type="protein sequence ID" value="CAB9503549.1"/>
    <property type="molecule type" value="Genomic_DNA"/>
</dbReference>
<dbReference type="PROSITE" id="PS00578">
    <property type="entry name" value="RIBOSOMAL_S6E"/>
    <property type="match status" value="1"/>
</dbReference>
<dbReference type="Gene3D" id="1.20.5.2650">
    <property type="match status" value="1"/>
</dbReference>
<gene>
    <name evidence="6" type="ORF">SEMRO_169_G075080.1</name>
</gene>
<dbReference type="AlphaFoldDB" id="A0A9N8DMR6"/>
<comment type="similarity">
    <text evidence="1 4">Belongs to the eukaryotic ribosomal protein eS6 family.</text>
</comment>
<evidence type="ECO:0000256" key="1">
    <source>
        <dbReference type="ARBA" id="ARBA00009312"/>
    </source>
</evidence>
<proteinExistence type="inferred from homology"/>
<dbReference type="InterPro" id="IPR018282">
    <property type="entry name" value="Ribosomal_eS6_CS"/>
</dbReference>
<protein>
    <recommendedName>
        <fullName evidence="4">40S ribosomal protein S6</fullName>
    </recommendedName>
</protein>
<dbReference type="PIRSF" id="PIRSF002129">
    <property type="entry name" value="Ribosom_S6_euk"/>
    <property type="match status" value="1"/>
</dbReference>
<keyword evidence="3 4" id="KW-0687">Ribonucleoprotein</keyword>
<sequence length="247" mass="28203">MKINIACPSTGMQKVIDIDDEKRLQNLYERRMAQEIDGNVLGEEFEGYVLRISGGNDKQGFPMRQGILTNTRVQVLCKKGHKAYRPRRAGERKRKSVRGCVVGHDIAVLNLVVTQVGEKEIPGLTDDTVPRRLGPKRANNIRKLFNLTKDDDVRKYVIARAYTNKKGVSCRKAPKIQRLVTPLMLQRKRHRKADKMKSILRNKEDAAAYKKVVAQRLAEQRELRRSLISKRRSSRKSAKMAADQAAK</sequence>
<evidence type="ECO:0000256" key="2">
    <source>
        <dbReference type="ARBA" id="ARBA00022980"/>
    </source>
</evidence>
<evidence type="ECO:0000313" key="7">
    <source>
        <dbReference type="Proteomes" id="UP001153069"/>
    </source>
</evidence>
<evidence type="ECO:0000256" key="3">
    <source>
        <dbReference type="ARBA" id="ARBA00023274"/>
    </source>
</evidence>
<dbReference type="InterPro" id="IPR001377">
    <property type="entry name" value="Ribosomal_eS6"/>
</dbReference>
<keyword evidence="2 4" id="KW-0689">Ribosomal protein</keyword>